<comment type="caution">
    <text evidence="1">The sequence shown here is derived from an EMBL/GenBank/DDBJ whole genome shotgun (WGS) entry which is preliminary data.</text>
</comment>
<evidence type="ECO:0000313" key="1">
    <source>
        <dbReference type="EMBL" id="EEI89517.1"/>
    </source>
</evidence>
<dbReference type="HOGENOM" id="CLU_3103959_0_0_10"/>
<reference evidence="1 2" key="1">
    <citation type="submission" date="2009-01" db="EMBL/GenBank/DDBJ databases">
        <authorList>
            <person name="Qin X."/>
            <person name="Bachman B."/>
            <person name="Battles P."/>
            <person name="Bell A."/>
            <person name="Bess C."/>
            <person name="Bickham C."/>
            <person name="Chaboub L."/>
            <person name="Chen D."/>
            <person name="Coyle M."/>
            <person name="Deiros D.R."/>
            <person name="Dinh H."/>
            <person name="Forbes L."/>
            <person name="Fowler G."/>
            <person name="Francisco L."/>
            <person name="Fu Q."/>
            <person name="Gubbala S."/>
            <person name="Hale W."/>
            <person name="Han Y."/>
            <person name="Hemphill L."/>
            <person name="Highlander S.K."/>
            <person name="Hirani K."/>
            <person name="Hogues M."/>
            <person name="Jackson L."/>
            <person name="Jakkamsetti A."/>
            <person name="Javaid M."/>
            <person name="Jiang H."/>
            <person name="Korchina V."/>
            <person name="Kovar C."/>
            <person name="Lara F."/>
            <person name="Lee S."/>
            <person name="Mata R."/>
            <person name="Mathew T."/>
            <person name="Moen C."/>
            <person name="Morales K."/>
            <person name="Munidasa M."/>
            <person name="Nazareth L."/>
            <person name="Ngo R."/>
            <person name="Nguyen L."/>
            <person name="Okwuonu G."/>
            <person name="Ongeri F."/>
            <person name="Patil S."/>
            <person name="Petrosino J."/>
            <person name="Pham C."/>
            <person name="Pham P."/>
            <person name="Pu L.-L."/>
            <person name="Puazo M."/>
            <person name="Raj R."/>
            <person name="Reid J."/>
            <person name="Rouhana J."/>
            <person name="Saada N."/>
            <person name="Shang Y."/>
            <person name="Simmons D."/>
            <person name="Thornton R."/>
            <person name="Warren J."/>
            <person name="Weissenberger G."/>
            <person name="Zhang J."/>
            <person name="Zhang L."/>
            <person name="Zhou C."/>
            <person name="Zhu D."/>
            <person name="Muzny D."/>
            <person name="Worley K."/>
            <person name="Gibbs R."/>
        </authorList>
    </citation>
    <scope>NUCLEOTIDE SEQUENCE [LARGE SCALE GENOMIC DNA]</scope>
    <source>
        <strain evidence="1 2">ATCC 33300</strain>
    </source>
</reference>
<gene>
    <name evidence="1" type="ORF">HMPREF0765_4884</name>
</gene>
<name>C2G5M8_SPHSI</name>
<dbReference type="EMBL" id="ACHB01000104">
    <property type="protein sequence ID" value="EEI89517.1"/>
    <property type="molecule type" value="Genomic_DNA"/>
</dbReference>
<evidence type="ECO:0000313" key="2">
    <source>
        <dbReference type="Proteomes" id="UP000006241"/>
    </source>
</evidence>
<dbReference type="AlphaFoldDB" id="C2G5M8"/>
<dbReference type="Proteomes" id="UP000006241">
    <property type="component" value="Unassembled WGS sequence"/>
</dbReference>
<organism evidence="1 2">
    <name type="scientific">Sphingobacterium spiritivorum ATCC 33300</name>
    <dbReference type="NCBI Taxonomy" id="525372"/>
    <lineage>
        <taxon>Bacteria</taxon>
        <taxon>Pseudomonadati</taxon>
        <taxon>Bacteroidota</taxon>
        <taxon>Sphingobacteriia</taxon>
        <taxon>Sphingobacteriales</taxon>
        <taxon>Sphingobacteriaceae</taxon>
        <taxon>Sphingobacterium</taxon>
    </lineage>
</organism>
<sequence length="51" mass="6039">MHSNQNKNLLFKATPNRFGINLGYFLSIKKNKRREDTAMHNVQLHSYESMD</sequence>
<accession>C2G5M8</accession>
<proteinExistence type="predicted"/>
<protein>
    <submittedName>
        <fullName evidence="1">Uncharacterized protein</fullName>
    </submittedName>
</protein>